<name>A0AAE3GP14_9CYAN</name>
<gene>
    <name evidence="1" type="ORF">NJ959_01705</name>
</gene>
<accession>A0AAE3GP14</accession>
<comment type="caution">
    <text evidence="1">The sequence shown here is derived from an EMBL/GenBank/DDBJ whole genome shotgun (WGS) entry which is preliminary data.</text>
</comment>
<dbReference type="Proteomes" id="UP001204953">
    <property type="component" value="Unassembled WGS sequence"/>
</dbReference>
<dbReference type="AlphaFoldDB" id="A0AAE3GP14"/>
<evidence type="ECO:0000313" key="2">
    <source>
        <dbReference type="Proteomes" id="UP001204953"/>
    </source>
</evidence>
<keyword evidence="2" id="KW-1185">Reference proteome</keyword>
<evidence type="ECO:0000313" key="1">
    <source>
        <dbReference type="EMBL" id="MCP2727188.1"/>
    </source>
</evidence>
<dbReference type="RefSeq" id="WP_254010006.1">
    <property type="nucleotide sequence ID" value="NZ_JAMZMM010000008.1"/>
</dbReference>
<sequence>MVQDNGGRITKILCQLPKPGDYQVIMFSIEEKNNHLRQEKIPIGQIRFHYGQ</sequence>
<dbReference type="EMBL" id="JAMZMM010000008">
    <property type="protein sequence ID" value="MCP2727188.1"/>
    <property type="molecule type" value="Genomic_DNA"/>
</dbReference>
<organism evidence="1 2">
    <name type="scientific">Limnofasciculus baicalensis BBK-W-15</name>
    <dbReference type="NCBI Taxonomy" id="2699891"/>
    <lineage>
        <taxon>Bacteria</taxon>
        <taxon>Bacillati</taxon>
        <taxon>Cyanobacteriota</taxon>
        <taxon>Cyanophyceae</taxon>
        <taxon>Coleofasciculales</taxon>
        <taxon>Coleofasciculaceae</taxon>
        <taxon>Limnofasciculus</taxon>
        <taxon>Limnofasciculus baicalensis</taxon>
    </lineage>
</organism>
<protein>
    <submittedName>
        <fullName evidence="1">Uncharacterized protein</fullName>
    </submittedName>
</protein>
<proteinExistence type="predicted"/>
<reference evidence="1" key="1">
    <citation type="submission" date="2022-06" db="EMBL/GenBank/DDBJ databases">
        <title>New cyanobacteria of genus Symplocastrum in benthos of Lake Baikal.</title>
        <authorList>
            <person name="Sorokovikova E."/>
            <person name="Tikhonova I."/>
            <person name="Krasnopeev A."/>
            <person name="Evseev P."/>
            <person name="Gladkikh A."/>
            <person name="Belykh O."/>
        </authorList>
    </citation>
    <scope>NUCLEOTIDE SEQUENCE</scope>
    <source>
        <strain evidence="1">BBK-W-15</strain>
    </source>
</reference>